<dbReference type="InterPro" id="IPR027482">
    <property type="entry name" value="Sec1-like_dom2"/>
</dbReference>
<keyword evidence="3" id="KW-1185">Reference proteome</keyword>
<evidence type="ECO:0000256" key="1">
    <source>
        <dbReference type="ARBA" id="ARBA00009884"/>
    </source>
</evidence>
<comment type="caution">
    <text evidence="2">The sequence shown here is derived from an EMBL/GenBank/DDBJ whole genome shotgun (WGS) entry which is preliminary data.</text>
</comment>
<dbReference type="Proteomes" id="UP001300502">
    <property type="component" value="Unassembled WGS sequence"/>
</dbReference>
<dbReference type="PANTHER" id="PTHR11679">
    <property type="entry name" value="VESICLE PROTEIN SORTING-ASSOCIATED"/>
    <property type="match status" value="1"/>
</dbReference>
<dbReference type="EMBL" id="JANCYU010000049">
    <property type="protein sequence ID" value="KAK4527255.1"/>
    <property type="molecule type" value="Genomic_DNA"/>
</dbReference>
<organism evidence="2 3">
    <name type="scientific">Galdieria yellowstonensis</name>
    <dbReference type="NCBI Taxonomy" id="3028027"/>
    <lineage>
        <taxon>Eukaryota</taxon>
        <taxon>Rhodophyta</taxon>
        <taxon>Bangiophyceae</taxon>
        <taxon>Galdieriales</taxon>
        <taxon>Galdieriaceae</taxon>
        <taxon>Galdieria</taxon>
    </lineage>
</organism>
<evidence type="ECO:0000313" key="2">
    <source>
        <dbReference type="EMBL" id="KAK4527255.1"/>
    </source>
</evidence>
<proteinExistence type="inferred from homology"/>
<protein>
    <recommendedName>
        <fullName evidence="4">Vacuolar protein sorting-associated protein 45</fullName>
    </recommendedName>
</protein>
<dbReference type="Gene3D" id="1.25.40.60">
    <property type="match status" value="1"/>
</dbReference>
<dbReference type="PIRSF" id="PIRSF005715">
    <property type="entry name" value="VPS45_Sec1"/>
    <property type="match status" value="1"/>
</dbReference>
<dbReference type="Gene3D" id="3.40.50.1910">
    <property type="match status" value="1"/>
</dbReference>
<comment type="similarity">
    <text evidence="1">Belongs to the STXBP/unc-18/SEC1 family.</text>
</comment>
<dbReference type="InterPro" id="IPR001619">
    <property type="entry name" value="Sec1-like"/>
</dbReference>
<dbReference type="Pfam" id="PF00995">
    <property type="entry name" value="Sec1"/>
    <property type="match status" value="1"/>
</dbReference>
<reference evidence="2 3" key="1">
    <citation type="submission" date="2022-07" db="EMBL/GenBank/DDBJ databases">
        <title>Genome-wide signatures of adaptation to extreme environments.</title>
        <authorList>
            <person name="Cho C.H."/>
            <person name="Yoon H.S."/>
        </authorList>
    </citation>
    <scope>NUCLEOTIDE SEQUENCE [LARGE SCALE GENOMIC DNA]</scope>
    <source>
        <strain evidence="2 3">108.79 E11</strain>
    </source>
</reference>
<evidence type="ECO:0000313" key="3">
    <source>
        <dbReference type="Proteomes" id="UP001300502"/>
    </source>
</evidence>
<gene>
    <name evidence="2" type="ORF">GAYE_SCF37G5177</name>
</gene>
<dbReference type="SUPFAM" id="SSF56815">
    <property type="entry name" value="Sec1/munc18-like (SM) proteins"/>
    <property type="match status" value="1"/>
</dbReference>
<dbReference type="Gene3D" id="3.90.830.10">
    <property type="entry name" value="Syntaxin Binding Protein 1, Chain A, domain 2"/>
    <property type="match status" value="1"/>
</dbReference>
<dbReference type="GO" id="GO:0016192">
    <property type="term" value="P:vesicle-mediated transport"/>
    <property type="evidence" value="ECO:0007669"/>
    <property type="project" value="InterPro"/>
</dbReference>
<name>A0AAV9IIS0_9RHOD</name>
<dbReference type="AlphaFoldDB" id="A0AAV9IIS0"/>
<dbReference type="InterPro" id="IPR036045">
    <property type="entry name" value="Sec1-like_sf"/>
</dbReference>
<dbReference type="Gene3D" id="3.40.50.2060">
    <property type="match status" value="1"/>
</dbReference>
<sequence length="573" mass="65566">MVFDVITCATEYVRKIVEGCSGLKALLTDDETLSMIGLVYSQLEAYNKGVFLIEKLETPRRELIKHMKCLVFVRPNSTNISLLQRELSAPKFGEYHIFFSNIIRKTLLEELAESDTFETVTEVQEYFLDFYAVAPQLFHLNVLPCMLSNSGENPILERLVDGVTSLFLAIKMRPAIRYDANSKLCRFMCERMSVRMDQENALFDFRRRDTNPVVLILDRMQDPLTPLVTPWTYEAMIHELIGIKNNRVNLRHSPDAKKGFQEVVLDPKQDRFYNVNRYKNYGDLGVNIKSLVDQFQEKARYSHSTATIEDMMKFLEAYPELRSSSSEVTKHVTLMSELSRLVTSRHLMDVAQLEQDIACRNSLTEHQNQLFKMLENPNIHVEDKFRLSLIYALRYEEVPQNRMGEIKDSLKKLGLSAERLQLFGSLLRYGGNARRTSDIFQSKSILGMVRNTVRRGIVGVENVFAQHVPLIVHLIDDIMKGRLKETEFPFMTPASGKNVPKEILIFIAGGVTYQESRAVAIINGESQTDSEPEISAVANFAQSNGFRVILGGSTIHNSKSFLTEVSRVAYPWR</sequence>
<accession>A0AAV9IIS0</accession>
<dbReference type="InterPro" id="IPR043154">
    <property type="entry name" value="Sec-1-like_dom1"/>
</dbReference>
<dbReference type="InterPro" id="IPR043127">
    <property type="entry name" value="Sec-1-like_dom3a"/>
</dbReference>
<evidence type="ECO:0008006" key="4">
    <source>
        <dbReference type="Google" id="ProtNLM"/>
    </source>
</evidence>